<feature type="transmembrane region" description="Helical" evidence="9">
    <location>
        <begin position="343"/>
        <end position="361"/>
    </location>
</feature>
<dbReference type="InterPro" id="IPR005828">
    <property type="entry name" value="MFS_sugar_transport-like"/>
</dbReference>
<dbReference type="SUPFAM" id="SSF103473">
    <property type="entry name" value="MFS general substrate transporter"/>
    <property type="match status" value="1"/>
</dbReference>
<dbReference type="AlphaFoldDB" id="A0A067MHM6"/>
<feature type="transmembrane region" description="Helical" evidence="9">
    <location>
        <begin position="63"/>
        <end position="82"/>
    </location>
</feature>
<dbReference type="PROSITE" id="PS50850">
    <property type="entry name" value="MFS"/>
    <property type="match status" value="1"/>
</dbReference>
<evidence type="ECO:0000256" key="6">
    <source>
        <dbReference type="ARBA" id="ARBA00023136"/>
    </source>
</evidence>
<dbReference type="InterPro" id="IPR045263">
    <property type="entry name" value="GLUT"/>
</dbReference>
<dbReference type="InterPro" id="IPR005829">
    <property type="entry name" value="Sugar_transporter_CS"/>
</dbReference>
<feature type="transmembrane region" description="Helical" evidence="9">
    <location>
        <begin position="443"/>
        <end position="462"/>
    </location>
</feature>
<keyword evidence="6 9" id="KW-0472">Membrane</keyword>
<dbReference type="EMBL" id="KL198034">
    <property type="protein sequence ID" value="KDQ15044.1"/>
    <property type="molecule type" value="Genomic_DNA"/>
</dbReference>
<proteinExistence type="inferred from homology"/>
<dbReference type="GO" id="GO:0016020">
    <property type="term" value="C:membrane"/>
    <property type="evidence" value="ECO:0007669"/>
    <property type="project" value="UniProtKB-SubCell"/>
</dbReference>
<dbReference type="HOGENOM" id="CLU_001265_30_5_1"/>
<feature type="transmembrane region" description="Helical" evidence="9">
    <location>
        <begin position="119"/>
        <end position="140"/>
    </location>
</feature>
<evidence type="ECO:0000256" key="5">
    <source>
        <dbReference type="ARBA" id="ARBA00022989"/>
    </source>
</evidence>
<keyword evidence="3" id="KW-0813">Transport</keyword>
<dbReference type="Gene3D" id="1.20.1250.20">
    <property type="entry name" value="MFS general substrate transporter like domains"/>
    <property type="match status" value="1"/>
</dbReference>
<keyword evidence="12" id="KW-1185">Reference proteome</keyword>
<keyword evidence="5 9" id="KW-1133">Transmembrane helix</keyword>
<sequence>MASSHSFTPYFCAAVLWSVAGAFQFGYHISALNQLQAVITCRETPFRTNGYSLPSCIPMSDAVFGQITAIFTLGGFLGSTVAGSAMGRYGRKGALKLSAALLAVGSAIFAASASVAGMLIARLLVGAGSGIAICTVPIYLTEVAPLAIRGNIGVLNQLFVTMGLLCTQLLGFTIGSPATWRYVLVFSSALAVAQLVTSAFIFDTPAWLVSQGREAEAAKASARLWGHSPIRTHSTSDRDAEREGEDEEESLLASTSTAPTSVTPMTLFGVVKSIELRSAVLIVVLSQFIQQGSGINAVMFYSTDILSRTLPNSAAYVSLIIAAFNCLMTFPPVFLVERIGRRAILLGSITGAFVSCTLLAYGLNTGIIWLSSVAIITFVGSFAVGLGPIPYLLLSELVPFHAVAPLSSLALTFNWTTNFIIGVAFLPLRNYLAGPDGESQGSIFYIFSAILLVAGALLAKLYRG</sequence>
<evidence type="ECO:0000256" key="8">
    <source>
        <dbReference type="SAM" id="MobiDB-lite"/>
    </source>
</evidence>
<evidence type="ECO:0000256" key="3">
    <source>
        <dbReference type="ARBA" id="ARBA00022448"/>
    </source>
</evidence>
<feature type="transmembrane region" description="Helical" evidence="9">
    <location>
        <begin position="406"/>
        <end position="428"/>
    </location>
</feature>
<dbReference type="PANTHER" id="PTHR23503">
    <property type="entry name" value="SOLUTE CARRIER FAMILY 2"/>
    <property type="match status" value="1"/>
</dbReference>
<dbReference type="STRING" id="930990.A0A067MHM6"/>
<dbReference type="InterPro" id="IPR003663">
    <property type="entry name" value="Sugar/inositol_transpt"/>
</dbReference>
<dbReference type="PROSITE" id="PS00217">
    <property type="entry name" value="SUGAR_TRANSPORT_2"/>
    <property type="match status" value="1"/>
</dbReference>
<evidence type="ECO:0000256" key="7">
    <source>
        <dbReference type="ARBA" id="ARBA00049119"/>
    </source>
</evidence>
<dbReference type="Pfam" id="PF00083">
    <property type="entry name" value="Sugar_tr"/>
    <property type="match status" value="1"/>
</dbReference>
<accession>A0A067MHM6</accession>
<feature type="transmembrane region" description="Helical" evidence="9">
    <location>
        <begin position="7"/>
        <end position="27"/>
    </location>
</feature>
<comment type="similarity">
    <text evidence="2">Belongs to the major facilitator superfamily. Sugar transporter (TC 2.A.1.1) family.</text>
</comment>
<comment type="subcellular location">
    <subcellularLocation>
        <location evidence="1">Membrane</location>
        <topology evidence="1">Multi-pass membrane protein</topology>
    </subcellularLocation>
</comment>
<evidence type="ECO:0000256" key="2">
    <source>
        <dbReference type="ARBA" id="ARBA00010992"/>
    </source>
</evidence>
<gene>
    <name evidence="11" type="ORF">BOTBODRAFT_32044</name>
</gene>
<evidence type="ECO:0000256" key="1">
    <source>
        <dbReference type="ARBA" id="ARBA00004141"/>
    </source>
</evidence>
<evidence type="ECO:0000313" key="11">
    <source>
        <dbReference type="EMBL" id="KDQ15044.1"/>
    </source>
</evidence>
<feature type="transmembrane region" description="Helical" evidence="9">
    <location>
        <begin position="180"/>
        <end position="202"/>
    </location>
</feature>
<dbReference type="PANTHER" id="PTHR23503:SF8">
    <property type="entry name" value="FACILITATED GLUCOSE TRANSPORTER PROTEIN 1"/>
    <property type="match status" value="1"/>
</dbReference>
<evidence type="ECO:0000256" key="4">
    <source>
        <dbReference type="ARBA" id="ARBA00022692"/>
    </source>
</evidence>
<feature type="region of interest" description="Disordered" evidence="8">
    <location>
        <begin position="229"/>
        <end position="257"/>
    </location>
</feature>
<feature type="transmembrane region" description="Helical" evidence="9">
    <location>
        <begin position="367"/>
        <end position="394"/>
    </location>
</feature>
<dbReference type="OrthoDB" id="4540492at2759"/>
<dbReference type="InterPro" id="IPR020846">
    <property type="entry name" value="MFS_dom"/>
</dbReference>
<organism evidence="11 12">
    <name type="scientific">Botryobasidium botryosum (strain FD-172 SS1)</name>
    <dbReference type="NCBI Taxonomy" id="930990"/>
    <lineage>
        <taxon>Eukaryota</taxon>
        <taxon>Fungi</taxon>
        <taxon>Dikarya</taxon>
        <taxon>Basidiomycota</taxon>
        <taxon>Agaricomycotina</taxon>
        <taxon>Agaricomycetes</taxon>
        <taxon>Cantharellales</taxon>
        <taxon>Botryobasidiaceae</taxon>
        <taxon>Botryobasidium</taxon>
    </lineage>
</organism>
<reference evidence="12" key="1">
    <citation type="journal article" date="2014" name="Proc. Natl. Acad. Sci. U.S.A.">
        <title>Extensive sampling of basidiomycete genomes demonstrates inadequacy of the white-rot/brown-rot paradigm for wood decay fungi.</title>
        <authorList>
            <person name="Riley R."/>
            <person name="Salamov A.A."/>
            <person name="Brown D.W."/>
            <person name="Nagy L.G."/>
            <person name="Floudas D."/>
            <person name="Held B.W."/>
            <person name="Levasseur A."/>
            <person name="Lombard V."/>
            <person name="Morin E."/>
            <person name="Otillar R."/>
            <person name="Lindquist E.A."/>
            <person name="Sun H."/>
            <person name="LaButti K.M."/>
            <person name="Schmutz J."/>
            <person name="Jabbour D."/>
            <person name="Luo H."/>
            <person name="Baker S.E."/>
            <person name="Pisabarro A.G."/>
            <person name="Walton J.D."/>
            <person name="Blanchette R.A."/>
            <person name="Henrissat B."/>
            <person name="Martin F."/>
            <person name="Cullen D."/>
            <person name="Hibbett D.S."/>
            <person name="Grigoriev I.V."/>
        </authorList>
    </citation>
    <scope>NUCLEOTIDE SEQUENCE [LARGE SCALE GENOMIC DNA]</scope>
    <source>
        <strain evidence="12">FD-172 SS1</strain>
    </source>
</reference>
<evidence type="ECO:0000313" key="12">
    <source>
        <dbReference type="Proteomes" id="UP000027195"/>
    </source>
</evidence>
<comment type="catalytic activity">
    <reaction evidence="7">
        <text>myo-inositol(out) + H(+)(out) = myo-inositol(in) + H(+)(in)</text>
        <dbReference type="Rhea" id="RHEA:60364"/>
        <dbReference type="ChEBI" id="CHEBI:15378"/>
        <dbReference type="ChEBI" id="CHEBI:17268"/>
    </reaction>
</comment>
<dbReference type="InParanoid" id="A0A067MHM6"/>
<dbReference type="InterPro" id="IPR036259">
    <property type="entry name" value="MFS_trans_sf"/>
</dbReference>
<feature type="domain" description="Major facilitator superfamily (MFS) profile" evidence="10">
    <location>
        <begin position="14"/>
        <end position="464"/>
    </location>
</feature>
<name>A0A067MHM6_BOTB1</name>
<evidence type="ECO:0000256" key="9">
    <source>
        <dbReference type="SAM" id="Phobius"/>
    </source>
</evidence>
<keyword evidence="4 9" id="KW-0812">Transmembrane</keyword>
<dbReference type="Proteomes" id="UP000027195">
    <property type="component" value="Unassembled WGS sequence"/>
</dbReference>
<dbReference type="PRINTS" id="PR00171">
    <property type="entry name" value="SUGRTRNSPORT"/>
</dbReference>
<feature type="transmembrane region" description="Helical" evidence="9">
    <location>
        <begin position="94"/>
        <end position="113"/>
    </location>
</feature>
<feature type="transmembrane region" description="Helical" evidence="9">
    <location>
        <begin position="314"/>
        <end position="336"/>
    </location>
</feature>
<feature type="transmembrane region" description="Helical" evidence="9">
    <location>
        <begin position="279"/>
        <end position="302"/>
    </location>
</feature>
<evidence type="ECO:0000259" key="10">
    <source>
        <dbReference type="PROSITE" id="PS50850"/>
    </source>
</evidence>
<feature type="transmembrane region" description="Helical" evidence="9">
    <location>
        <begin position="152"/>
        <end position="174"/>
    </location>
</feature>
<protein>
    <recommendedName>
        <fullName evidence="10">Major facilitator superfamily (MFS) profile domain-containing protein</fullName>
    </recommendedName>
</protein>
<dbReference type="GO" id="GO:0015149">
    <property type="term" value="F:hexose transmembrane transporter activity"/>
    <property type="evidence" value="ECO:0007669"/>
    <property type="project" value="TreeGrafter"/>
</dbReference>